<keyword evidence="1" id="KW-0175">Coiled coil</keyword>
<sequence>MFLEKSTHLYVNQEDLREHQEEEVEKVLERNKGLKCLGPSYEKLAITPFRNREMKKKKRSFNSWKNFINIYTPPRYNEIMTYKKA</sequence>
<organism evidence="2 3">
    <name type="scientific">Cryptolaemus montrouzieri</name>
    <dbReference type="NCBI Taxonomy" id="559131"/>
    <lineage>
        <taxon>Eukaryota</taxon>
        <taxon>Metazoa</taxon>
        <taxon>Ecdysozoa</taxon>
        <taxon>Arthropoda</taxon>
        <taxon>Hexapoda</taxon>
        <taxon>Insecta</taxon>
        <taxon>Pterygota</taxon>
        <taxon>Neoptera</taxon>
        <taxon>Endopterygota</taxon>
        <taxon>Coleoptera</taxon>
        <taxon>Polyphaga</taxon>
        <taxon>Cucujiformia</taxon>
        <taxon>Coccinelloidea</taxon>
        <taxon>Coccinellidae</taxon>
        <taxon>Scymninae</taxon>
        <taxon>Scymnini</taxon>
        <taxon>Cryptolaemus</taxon>
    </lineage>
</organism>
<dbReference type="Proteomes" id="UP001516400">
    <property type="component" value="Unassembled WGS sequence"/>
</dbReference>
<feature type="coiled-coil region" evidence="1">
    <location>
        <begin position="10"/>
        <end position="37"/>
    </location>
</feature>
<reference evidence="2 3" key="1">
    <citation type="journal article" date="2021" name="BMC Biol.">
        <title>Horizontally acquired antibacterial genes associated with adaptive radiation of ladybird beetles.</title>
        <authorList>
            <person name="Li H.S."/>
            <person name="Tang X.F."/>
            <person name="Huang Y.H."/>
            <person name="Xu Z.Y."/>
            <person name="Chen M.L."/>
            <person name="Du X.Y."/>
            <person name="Qiu B.Y."/>
            <person name="Chen P.T."/>
            <person name="Zhang W."/>
            <person name="Slipinski A."/>
            <person name="Escalona H.E."/>
            <person name="Waterhouse R.M."/>
            <person name="Zwick A."/>
            <person name="Pang H."/>
        </authorList>
    </citation>
    <scope>NUCLEOTIDE SEQUENCE [LARGE SCALE GENOMIC DNA]</scope>
    <source>
        <strain evidence="2">SYSU2018</strain>
    </source>
</reference>
<gene>
    <name evidence="2" type="ORF">HHI36_021067</name>
</gene>
<evidence type="ECO:0000313" key="2">
    <source>
        <dbReference type="EMBL" id="KAL3270528.1"/>
    </source>
</evidence>
<keyword evidence="3" id="KW-1185">Reference proteome</keyword>
<evidence type="ECO:0000313" key="3">
    <source>
        <dbReference type="Proteomes" id="UP001516400"/>
    </source>
</evidence>
<comment type="caution">
    <text evidence="2">The sequence shown here is derived from an EMBL/GenBank/DDBJ whole genome shotgun (WGS) entry which is preliminary data.</text>
</comment>
<dbReference type="AlphaFoldDB" id="A0ABD2MVN4"/>
<protein>
    <submittedName>
        <fullName evidence="2">Uncharacterized protein</fullName>
    </submittedName>
</protein>
<proteinExistence type="predicted"/>
<name>A0ABD2MVN4_9CUCU</name>
<dbReference type="EMBL" id="JABFTP020000042">
    <property type="protein sequence ID" value="KAL3270528.1"/>
    <property type="molecule type" value="Genomic_DNA"/>
</dbReference>
<evidence type="ECO:0000256" key="1">
    <source>
        <dbReference type="SAM" id="Coils"/>
    </source>
</evidence>
<accession>A0ABD2MVN4</accession>